<organism evidence="2 3">
    <name type="scientific">Methylobacterium soli</name>
    <dbReference type="NCBI Taxonomy" id="553447"/>
    <lineage>
        <taxon>Bacteria</taxon>
        <taxon>Pseudomonadati</taxon>
        <taxon>Pseudomonadota</taxon>
        <taxon>Alphaproteobacteria</taxon>
        <taxon>Hyphomicrobiales</taxon>
        <taxon>Methylobacteriaceae</taxon>
        <taxon>Methylobacterium</taxon>
    </lineage>
</organism>
<name>A0A6L3SXQ6_9HYPH</name>
<dbReference type="RefSeq" id="WP_151001183.1">
    <property type="nucleotide sequence ID" value="NZ_VZZK01000015.1"/>
</dbReference>
<feature type="transmembrane region" description="Helical" evidence="1">
    <location>
        <begin position="127"/>
        <end position="146"/>
    </location>
</feature>
<keyword evidence="1" id="KW-0812">Transmembrane</keyword>
<dbReference type="AlphaFoldDB" id="A0A6L3SXQ6"/>
<keyword evidence="1" id="KW-0472">Membrane</keyword>
<comment type="caution">
    <text evidence="2">The sequence shown here is derived from an EMBL/GenBank/DDBJ whole genome shotgun (WGS) entry which is preliminary data.</text>
</comment>
<dbReference type="EMBL" id="VZZK01000015">
    <property type="protein sequence ID" value="KAB1078243.1"/>
    <property type="molecule type" value="Genomic_DNA"/>
</dbReference>
<proteinExistence type="predicted"/>
<gene>
    <name evidence="2" type="ORF">F6X53_15945</name>
</gene>
<evidence type="ECO:0000313" key="3">
    <source>
        <dbReference type="Proteomes" id="UP000474159"/>
    </source>
</evidence>
<reference evidence="2 3" key="1">
    <citation type="submission" date="2019-09" db="EMBL/GenBank/DDBJ databases">
        <title>YIM 48816 draft genome.</title>
        <authorList>
            <person name="Jiang L."/>
        </authorList>
    </citation>
    <scope>NUCLEOTIDE SEQUENCE [LARGE SCALE GENOMIC DNA]</scope>
    <source>
        <strain evidence="2 3">YIM 48816</strain>
    </source>
</reference>
<keyword evidence="3" id="KW-1185">Reference proteome</keyword>
<accession>A0A6L3SXQ6</accession>
<keyword evidence="1" id="KW-1133">Transmembrane helix</keyword>
<protein>
    <submittedName>
        <fullName evidence="2">Uncharacterized protein</fullName>
    </submittedName>
</protein>
<evidence type="ECO:0000256" key="1">
    <source>
        <dbReference type="SAM" id="Phobius"/>
    </source>
</evidence>
<dbReference type="OrthoDB" id="8005249at2"/>
<evidence type="ECO:0000313" key="2">
    <source>
        <dbReference type="EMBL" id="KAB1078243.1"/>
    </source>
</evidence>
<sequence>MATTSHALRVIEHVPFHADPILKAIDAHDEAWSVWQVATDAILPRAHHDMESALARLLTTPCLTRFGSVALLQHLRWHVDHDGITDAAVLARASDLALYLNLDLLPVAPPRQPLAPILRALWRCGEMIACLSIIVGGMGLIGLASML</sequence>
<dbReference type="Proteomes" id="UP000474159">
    <property type="component" value="Unassembled WGS sequence"/>
</dbReference>